<dbReference type="PANTHER" id="PTHR47642">
    <property type="entry name" value="ATP-DEPENDENT DNA HELICASE"/>
    <property type="match status" value="1"/>
</dbReference>
<reference evidence="2 3" key="1">
    <citation type="journal article" date="2018" name="G3 (Bethesda)">
        <title>Phylogenetic and Phylogenomic Definition of Rhizopus Species.</title>
        <authorList>
            <person name="Gryganskyi A.P."/>
            <person name="Golan J."/>
            <person name="Dolatabadi S."/>
            <person name="Mondo S."/>
            <person name="Robb S."/>
            <person name="Idnurm A."/>
            <person name="Muszewska A."/>
            <person name="Steczkiewicz K."/>
            <person name="Masonjones S."/>
            <person name="Liao H.L."/>
            <person name="Gajdeczka M.T."/>
            <person name="Anike F."/>
            <person name="Vuek A."/>
            <person name="Anishchenko I.M."/>
            <person name="Voigt K."/>
            <person name="de Hoog G.S."/>
            <person name="Smith M.E."/>
            <person name="Heitman J."/>
            <person name="Vilgalys R."/>
            <person name="Stajich J.E."/>
        </authorList>
    </citation>
    <scope>NUCLEOTIDE SEQUENCE [LARGE SCALE GENOMIC DNA]</scope>
    <source>
        <strain evidence="2 3">CBS 357.93</strain>
    </source>
</reference>
<evidence type="ECO:0000313" key="3">
    <source>
        <dbReference type="Proteomes" id="UP000252139"/>
    </source>
</evidence>
<dbReference type="OrthoDB" id="2281104at2759"/>
<dbReference type="InterPro" id="IPR051055">
    <property type="entry name" value="PIF1_helicase"/>
</dbReference>
<sequence length="171" mass="19293">TFHKTICVSTIRSNIDRINLKELKRLEDEPICVPAFNIYRGGNRKSASHALKETRLLKELQLKPNIPVMLIQNLQAGRGWVNGTLAKVTEIDYENILLIKQGQEGAEDSLWIQRTSSSIAGTSYVRTQFPIVPAFATTIHKAQSITIDFVAIHLDHMHFMFNCTLQCLGCN</sequence>
<name>A0A367J2L8_RHIAZ</name>
<dbReference type="Pfam" id="PF21530">
    <property type="entry name" value="Pif1_2B_dom"/>
    <property type="match status" value="1"/>
</dbReference>
<dbReference type="AlphaFoldDB" id="A0A367J2L8"/>
<dbReference type="Proteomes" id="UP000252139">
    <property type="component" value="Unassembled WGS sequence"/>
</dbReference>
<proteinExistence type="predicted"/>
<gene>
    <name evidence="2" type="ORF">CU097_008559</name>
</gene>
<evidence type="ECO:0000313" key="2">
    <source>
        <dbReference type="EMBL" id="RCH84182.1"/>
    </source>
</evidence>
<comment type="caution">
    <text evidence="2">The sequence shown here is derived from an EMBL/GenBank/DDBJ whole genome shotgun (WGS) entry which is preliminary data.</text>
</comment>
<accession>A0A367J2L8</accession>
<dbReference type="STRING" id="86630.A0A367J2L8"/>
<dbReference type="InterPro" id="IPR027417">
    <property type="entry name" value="P-loop_NTPase"/>
</dbReference>
<feature type="non-terminal residue" evidence="2">
    <location>
        <position position="1"/>
    </location>
</feature>
<dbReference type="InterPro" id="IPR049163">
    <property type="entry name" value="Pif1-like_2B_dom"/>
</dbReference>
<feature type="domain" description="DNA helicase Pif1-like 2B" evidence="1">
    <location>
        <begin position="58"/>
        <end position="90"/>
    </location>
</feature>
<organism evidence="2 3">
    <name type="scientific">Rhizopus azygosporus</name>
    <name type="common">Rhizopus microsporus var. azygosporus</name>
    <dbReference type="NCBI Taxonomy" id="86630"/>
    <lineage>
        <taxon>Eukaryota</taxon>
        <taxon>Fungi</taxon>
        <taxon>Fungi incertae sedis</taxon>
        <taxon>Mucoromycota</taxon>
        <taxon>Mucoromycotina</taxon>
        <taxon>Mucoromycetes</taxon>
        <taxon>Mucorales</taxon>
        <taxon>Mucorineae</taxon>
        <taxon>Rhizopodaceae</taxon>
        <taxon>Rhizopus</taxon>
    </lineage>
</organism>
<keyword evidence="3" id="KW-1185">Reference proteome</keyword>
<protein>
    <recommendedName>
        <fullName evidence="1">DNA helicase Pif1-like 2B domain-containing protein</fullName>
    </recommendedName>
</protein>
<dbReference type="EMBL" id="PJQL01002440">
    <property type="protein sequence ID" value="RCH84182.1"/>
    <property type="molecule type" value="Genomic_DNA"/>
</dbReference>
<dbReference type="SUPFAM" id="SSF52540">
    <property type="entry name" value="P-loop containing nucleoside triphosphate hydrolases"/>
    <property type="match status" value="1"/>
</dbReference>
<evidence type="ECO:0000259" key="1">
    <source>
        <dbReference type="Pfam" id="PF21530"/>
    </source>
</evidence>